<dbReference type="EMBL" id="RAPK01000006">
    <property type="protein sequence ID" value="RKD76434.1"/>
    <property type="molecule type" value="Genomic_DNA"/>
</dbReference>
<evidence type="ECO:0000313" key="2">
    <source>
        <dbReference type="Proteomes" id="UP000285120"/>
    </source>
</evidence>
<dbReference type="AlphaFoldDB" id="A0A419V8J6"/>
<dbReference type="OrthoDB" id="2454247at2"/>
<organism evidence="1 2">
    <name type="scientific">Sinobaca qinghaiensis</name>
    <dbReference type="NCBI Taxonomy" id="342944"/>
    <lineage>
        <taxon>Bacteria</taxon>
        <taxon>Bacillati</taxon>
        <taxon>Bacillota</taxon>
        <taxon>Bacilli</taxon>
        <taxon>Bacillales</taxon>
        <taxon>Sporolactobacillaceae</taxon>
        <taxon>Sinobaca</taxon>
    </lineage>
</organism>
<keyword evidence="2" id="KW-1185">Reference proteome</keyword>
<sequence>MNKRLELRFENEEGKLVTITLDQPIEPADPIAVEAAMDAVIASAAFTSSGGLFVGKRDARIVDRSVDVIFEA</sequence>
<gene>
    <name evidence="1" type="ORF">ATL39_0651</name>
</gene>
<reference evidence="1 2" key="1">
    <citation type="submission" date="2018-09" db="EMBL/GenBank/DDBJ databases">
        <title>Genomic Encyclopedia of Archaeal and Bacterial Type Strains, Phase II (KMG-II): from individual species to whole genera.</title>
        <authorList>
            <person name="Goeker M."/>
        </authorList>
    </citation>
    <scope>NUCLEOTIDE SEQUENCE [LARGE SCALE GENOMIC DNA]</scope>
    <source>
        <strain evidence="1 2">DSM 17008</strain>
    </source>
</reference>
<evidence type="ECO:0008006" key="3">
    <source>
        <dbReference type="Google" id="ProtNLM"/>
    </source>
</evidence>
<protein>
    <recommendedName>
        <fullName evidence="3">DUF2922 family protein</fullName>
    </recommendedName>
</protein>
<evidence type="ECO:0000313" key="1">
    <source>
        <dbReference type="EMBL" id="RKD76434.1"/>
    </source>
</evidence>
<dbReference type="RefSeq" id="WP_120191837.1">
    <property type="nucleotide sequence ID" value="NZ_RAPK01000006.1"/>
</dbReference>
<dbReference type="Pfam" id="PF11148">
    <property type="entry name" value="DUF2922"/>
    <property type="match status" value="1"/>
</dbReference>
<dbReference type="Proteomes" id="UP000285120">
    <property type="component" value="Unassembled WGS sequence"/>
</dbReference>
<dbReference type="InterPro" id="IPR021321">
    <property type="entry name" value="DUF2922"/>
</dbReference>
<accession>A0A419V8J6</accession>
<comment type="caution">
    <text evidence="1">The sequence shown here is derived from an EMBL/GenBank/DDBJ whole genome shotgun (WGS) entry which is preliminary data.</text>
</comment>
<name>A0A419V8J6_9BACL</name>
<proteinExistence type="predicted"/>